<evidence type="ECO:0000256" key="1">
    <source>
        <dbReference type="SAM" id="MobiDB-lite"/>
    </source>
</evidence>
<organism>
    <name type="scientific">Branchiostoma floridae</name>
    <name type="common">Florida lancelet</name>
    <name type="synonym">Amphioxus</name>
    <dbReference type="NCBI Taxonomy" id="7739"/>
    <lineage>
        <taxon>Eukaryota</taxon>
        <taxon>Metazoa</taxon>
        <taxon>Chordata</taxon>
        <taxon>Cephalochordata</taxon>
        <taxon>Leptocardii</taxon>
        <taxon>Amphioxiformes</taxon>
        <taxon>Branchiostomatidae</taxon>
        <taxon>Branchiostoma</taxon>
    </lineage>
</organism>
<sequence length="147" mass="16111">MERVLDYRCADVMSRYQLVFVELPAILEVSREDDTLDSEGQEEFSSSSGCEYSFADFKDILSPVKNPDSPTVTSTHPESTARNGSCQRTAAEDACASIPPSGSNSTAGQVAGRTRRSNKRSRSSLRFPGLTVSPVFVRGKRLIEEII</sequence>
<name>C3YWH4_BRAFL</name>
<protein>
    <submittedName>
        <fullName evidence="2">Uncharacterized protein</fullName>
    </submittedName>
</protein>
<accession>C3YWH4</accession>
<dbReference type="AlphaFoldDB" id="C3YWH4"/>
<dbReference type="InParanoid" id="C3YWH4"/>
<evidence type="ECO:0000313" key="2">
    <source>
        <dbReference type="EMBL" id="EEN55218.1"/>
    </source>
</evidence>
<gene>
    <name evidence="2" type="ORF">BRAFLDRAFT_64441</name>
</gene>
<feature type="region of interest" description="Disordered" evidence="1">
    <location>
        <begin position="63"/>
        <end position="125"/>
    </location>
</feature>
<dbReference type="EMBL" id="GG666561">
    <property type="protein sequence ID" value="EEN55218.1"/>
    <property type="molecule type" value="Genomic_DNA"/>
</dbReference>
<reference evidence="2" key="1">
    <citation type="journal article" date="2008" name="Nature">
        <title>The amphioxus genome and the evolution of the chordate karyotype.</title>
        <authorList>
            <consortium name="US DOE Joint Genome Institute (JGI-PGF)"/>
            <person name="Putnam N.H."/>
            <person name="Butts T."/>
            <person name="Ferrier D.E.K."/>
            <person name="Furlong R.F."/>
            <person name="Hellsten U."/>
            <person name="Kawashima T."/>
            <person name="Robinson-Rechavi M."/>
            <person name="Shoguchi E."/>
            <person name="Terry A."/>
            <person name="Yu J.-K."/>
            <person name="Benito-Gutierrez E.L."/>
            <person name="Dubchak I."/>
            <person name="Garcia-Fernandez J."/>
            <person name="Gibson-Brown J.J."/>
            <person name="Grigoriev I.V."/>
            <person name="Horton A.C."/>
            <person name="de Jong P.J."/>
            <person name="Jurka J."/>
            <person name="Kapitonov V.V."/>
            <person name="Kohara Y."/>
            <person name="Kuroki Y."/>
            <person name="Lindquist E."/>
            <person name="Lucas S."/>
            <person name="Osoegawa K."/>
            <person name="Pennacchio L.A."/>
            <person name="Salamov A.A."/>
            <person name="Satou Y."/>
            <person name="Sauka-Spengler T."/>
            <person name="Schmutz J."/>
            <person name="Shin-I T."/>
            <person name="Toyoda A."/>
            <person name="Bronner-Fraser M."/>
            <person name="Fujiyama A."/>
            <person name="Holland L.Z."/>
            <person name="Holland P.W.H."/>
            <person name="Satoh N."/>
            <person name="Rokhsar D.S."/>
        </authorList>
    </citation>
    <scope>NUCLEOTIDE SEQUENCE [LARGE SCALE GENOMIC DNA]</scope>
    <source>
        <strain evidence="2">S238N-H82</strain>
        <tissue evidence="2">Testes</tissue>
    </source>
</reference>
<feature type="compositionally biased region" description="Polar residues" evidence="1">
    <location>
        <begin position="68"/>
        <end position="88"/>
    </location>
</feature>
<feature type="compositionally biased region" description="Basic residues" evidence="1">
    <location>
        <begin position="113"/>
        <end position="123"/>
    </location>
</feature>
<proteinExistence type="predicted"/>